<dbReference type="NCBIfam" id="TIGR04057">
    <property type="entry name" value="SusC_RagA_signa"/>
    <property type="match status" value="1"/>
</dbReference>
<dbReference type="RefSeq" id="WP_041504877.1">
    <property type="nucleotide sequence ID" value="NZ_JPIU01000036.1"/>
</dbReference>
<comment type="caution">
    <text evidence="11">The sequence shown here is derived from an EMBL/GenBank/DDBJ whole genome shotgun (WGS) entry which is preliminary data.</text>
</comment>
<dbReference type="Pfam" id="PF07715">
    <property type="entry name" value="Plug"/>
    <property type="match status" value="1"/>
</dbReference>
<dbReference type="InterPro" id="IPR036942">
    <property type="entry name" value="Beta-barrel_TonB_sf"/>
</dbReference>
<dbReference type="InterPro" id="IPR023997">
    <property type="entry name" value="TonB-dep_OMP_SusC/RagA_CS"/>
</dbReference>
<evidence type="ECO:0000313" key="12">
    <source>
        <dbReference type="Proteomes" id="UP000031980"/>
    </source>
</evidence>
<dbReference type="InterPro" id="IPR012910">
    <property type="entry name" value="Plug_dom"/>
</dbReference>
<keyword evidence="11" id="KW-0176">Collagen</keyword>
<keyword evidence="6 7" id="KW-0998">Cell outer membrane</keyword>
<dbReference type="Gene3D" id="2.170.130.10">
    <property type="entry name" value="TonB-dependent receptor, plug domain"/>
    <property type="match status" value="1"/>
</dbReference>
<accession>A0A0C3RJ11</accession>
<evidence type="ECO:0000259" key="9">
    <source>
        <dbReference type="Pfam" id="PF07660"/>
    </source>
</evidence>
<evidence type="ECO:0000256" key="7">
    <source>
        <dbReference type="PROSITE-ProRule" id="PRU01360"/>
    </source>
</evidence>
<comment type="subcellular location">
    <subcellularLocation>
        <location evidence="1 7">Cell outer membrane</location>
        <topology evidence="1 7">Multi-pass membrane protein</topology>
    </subcellularLocation>
</comment>
<evidence type="ECO:0000256" key="3">
    <source>
        <dbReference type="ARBA" id="ARBA00022452"/>
    </source>
</evidence>
<dbReference type="SUPFAM" id="SSF49464">
    <property type="entry name" value="Carboxypeptidase regulatory domain-like"/>
    <property type="match status" value="1"/>
</dbReference>
<evidence type="ECO:0000313" key="11">
    <source>
        <dbReference type="EMBL" id="KIO46089.1"/>
    </source>
</evidence>
<feature type="transmembrane region" description="Helical" evidence="8">
    <location>
        <begin position="21"/>
        <end position="39"/>
    </location>
</feature>
<dbReference type="InterPro" id="IPR011662">
    <property type="entry name" value="Secretin/TonB_short_N"/>
</dbReference>
<dbReference type="PROSITE" id="PS52016">
    <property type="entry name" value="TONB_DEPENDENT_REC_3"/>
    <property type="match status" value="1"/>
</dbReference>
<dbReference type="AlphaFoldDB" id="A0A0C3RJ11"/>
<feature type="domain" description="Secretin/TonB short N-terminal" evidence="9">
    <location>
        <begin position="69"/>
        <end position="120"/>
    </location>
</feature>
<dbReference type="InterPro" id="IPR039426">
    <property type="entry name" value="TonB-dep_rcpt-like"/>
</dbReference>
<dbReference type="SUPFAM" id="SSF56935">
    <property type="entry name" value="Porins"/>
    <property type="match status" value="1"/>
</dbReference>
<dbReference type="Gene3D" id="2.60.40.1120">
    <property type="entry name" value="Carboxypeptidase-like, regulatory domain"/>
    <property type="match status" value="1"/>
</dbReference>
<gene>
    <name evidence="11" type="ORF">BA92_03220</name>
</gene>
<dbReference type="OrthoDB" id="1095312at2"/>
<keyword evidence="5 7" id="KW-0472">Membrane</keyword>
<evidence type="ECO:0000259" key="10">
    <source>
        <dbReference type="Pfam" id="PF07715"/>
    </source>
</evidence>
<keyword evidence="2 7" id="KW-0813">Transport</keyword>
<evidence type="ECO:0000256" key="4">
    <source>
        <dbReference type="ARBA" id="ARBA00022692"/>
    </source>
</evidence>
<dbReference type="Proteomes" id="UP000031980">
    <property type="component" value="Unassembled WGS sequence"/>
</dbReference>
<dbReference type="Pfam" id="PF07660">
    <property type="entry name" value="STN"/>
    <property type="match status" value="1"/>
</dbReference>
<evidence type="ECO:0000256" key="8">
    <source>
        <dbReference type="SAM" id="Phobius"/>
    </source>
</evidence>
<dbReference type="EMBL" id="JPIU01000036">
    <property type="protein sequence ID" value="KIO46089.1"/>
    <property type="molecule type" value="Genomic_DNA"/>
</dbReference>
<dbReference type="InterPro" id="IPR037066">
    <property type="entry name" value="Plug_dom_sf"/>
</dbReference>
<keyword evidence="8" id="KW-1133">Transmembrane helix</keyword>
<dbReference type="NCBIfam" id="TIGR04056">
    <property type="entry name" value="OMP_RagA_SusC"/>
    <property type="match status" value="1"/>
</dbReference>
<dbReference type="InterPro" id="IPR023996">
    <property type="entry name" value="TonB-dep_OMP_SusC/RagA"/>
</dbReference>
<dbReference type="GO" id="GO:0009279">
    <property type="term" value="C:cell outer membrane"/>
    <property type="evidence" value="ECO:0007669"/>
    <property type="project" value="UniProtKB-SubCell"/>
</dbReference>
<name>A0A0C3RJ11_9PORP</name>
<dbReference type="Gene3D" id="2.40.170.20">
    <property type="entry name" value="TonB-dependent receptor, beta-barrel domain"/>
    <property type="match status" value="1"/>
</dbReference>
<keyword evidence="3 7" id="KW-1134">Transmembrane beta strand</keyword>
<dbReference type="InterPro" id="IPR008969">
    <property type="entry name" value="CarboxyPept-like_regulatory"/>
</dbReference>
<evidence type="ECO:0000256" key="1">
    <source>
        <dbReference type="ARBA" id="ARBA00004571"/>
    </source>
</evidence>
<proteinExistence type="inferred from homology"/>
<comment type="similarity">
    <text evidence="7">Belongs to the TonB-dependent receptor family.</text>
</comment>
<evidence type="ECO:0000256" key="5">
    <source>
        <dbReference type="ARBA" id="ARBA00023136"/>
    </source>
</evidence>
<dbReference type="Pfam" id="PF13715">
    <property type="entry name" value="CarbopepD_reg_2"/>
    <property type="match status" value="1"/>
</dbReference>
<keyword evidence="4 7" id="KW-0812">Transmembrane</keyword>
<sequence length="1146" mass="129767">MEKKRIYVFDLHQRYKKTLTILRATLLLILISTFSLQAGNTSQHGRLTVKMQNATIDELIKSVRAETEYKFLYRIEEVQKYGKRDIDIKDATIEEFLQKILANTQLSYEIQNGVIIIRPQQKVREDYKPRVIKGKVMDEKGLPLPGVSVIIKGTTLGIATGINGEFKLEIPKLDSTILVFSFIGMQTVEHRLKEDRKDDNKDLIIRMKEDVTEVDEVVITGIANIRKESFTGSSVTIHREELLKVSKTNVIKALQVFDPSFRIQTNNEWGSDPNALPEMYIRGRSGIGLKELDKLKADQAQGYISKSALKDNPNLPTFIMDGFEISVQKLYDMDPTRIESVTILKDAAATAMYGSRAANGVVVITTVAPKAGSINVSYSFDSEITMPDLTDYNLTNAAEKLETEVRAGIFEAEDEYDRVTLEKIYHRKQANVAKGVDTYWLSLPLRTTFNHKHALFVEGGSEALRFGLDVSYHNQDGIMKESFRNRFGVALYIDYRLKSLQVKNQVSYTVVRSQESPFGSFSEYTKAQPYDVYKDKFGRYLENLDGWGETLNKPNPLYESTLGSFEKSSTEEITNNLSINWYATNHLLIKGEFSITKEVNDGKKFLDPLSKRNSQPLSSYNTSSGELRTNDGKNFNWNLNFQASYNRNINKHNINALAGINARSTKTTGNSAFYRGFPSGSLCSPNYAQTIVQKPSYSENSTRLIGFVGLVNYSYNNIYLFDASIRVDGSSEFGVDNKYATFWSTGAGINIHNYAFLKNNSIIEQLKIKGTYGQTGKVNFAPYQARTTYEILSEEWYKTGYGASLKALGNKDLTWETTNKINLGIELGLLKQAFYVDFNYYNEKTVDLVNSVTIRSSTGFTTYVDNIGKLRKTGFEINMRSNLISKGNLFLALFANLAHNEDKLLEIAQSLKDYNNQVNDHFTNSSRYDGSNTKPFRQFEEGGSLTSIFGVRSLGIDPASGNEILVKKDGTLTDLWNANDQVILGNEEPKAKGSFGMNATYKNFSLFVTFSYEWGGQIYNQTLVDKVENVNIRTTNVDKRVLKERWKEPGDIAKYRKINLGIANQSEETTRPSSRFVEDNNWLSLNSVTLGYDFDRESSWMRACRLSMLRLEIGGSEIFRWSTVKAERGLSYPFARSFSFSIKASF</sequence>
<organism evidence="11 12">
    <name type="scientific">Sanguibacteroides justesenii</name>
    <dbReference type="NCBI Taxonomy" id="1547597"/>
    <lineage>
        <taxon>Bacteria</taxon>
        <taxon>Pseudomonadati</taxon>
        <taxon>Bacteroidota</taxon>
        <taxon>Bacteroidia</taxon>
        <taxon>Bacteroidales</taxon>
        <taxon>Porphyromonadaceae</taxon>
        <taxon>Sanguibacteroides</taxon>
    </lineage>
</organism>
<evidence type="ECO:0000256" key="6">
    <source>
        <dbReference type="ARBA" id="ARBA00023237"/>
    </source>
</evidence>
<evidence type="ECO:0000256" key="2">
    <source>
        <dbReference type="ARBA" id="ARBA00022448"/>
    </source>
</evidence>
<feature type="domain" description="TonB-dependent receptor plug" evidence="10">
    <location>
        <begin position="228"/>
        <end position="361"/>
    </location>
</feature>
<protein>
    <submittedName>
        <fullName evidence="11">Collagen-binding protein</fullName>
    </submittedName>
</protein>
<keyword evidence="12" id="KW-1185">Reference proteome</keyword>
<reference evidence="11 12" key="1">
    <citation type="submission" date="2014-07" db="EMBL/GenBank/DDBJ databases">
        <title>Porphyromonadaceae bacterium OUH 308042 = ATCC BAA-2681 = DSM 28342 draft genome.</title>
        <authorList>
            <person name="Sydenham T.V."/>
            <person name="Hasman H."/>
            <person name="Justensen U.S."/>
        </authorList>
    </citation>
    <scope>NUCLEOTIDE SEQUENCE [LARGE SCALE GENOMIC DNA]</scope>
    <source>
        <strain evidence="11 12">OUH 308042</strain>
    </source>
</reference>